<evidence type="ECO:0000313" key="2">
    <source>
        <dbReference type="Proteomes" id="UP000219215"/>
    </source>
</evidence>
<name>A0A2C8FDF1_9BACT</name>
<dbReference type="AlphaFoldDB" id="A0A2C8FDF1"/>
<gene>
    <name evidence="1" type="ORF">DPRO_3569</name>
</gene>
<dbReference type="Proteomes" id="UP000219215">
    <property type="component" value="Chromosome DPRO"/>
</dbReference>
<dbReference type="SUPFAM" id="SSF52540">
    <property type="entry name" value="P-loop containing nucleoside triphosphate hydrolases"/>
    <property type="match status" value="1"/>
</dbReference>
<accession>A0A2C8FDF1</accession>
<dbReference type="EMBL" id="LT907975">
    <property type="protein sequence ID" value="SOB60485.1"/>
    <property type="molecule type" value="Genomic_DNA"/>
</dbReference>
<evidence type="ECO:0000313" key="1">
    <source>
        <dbReference type="EMBL" id="SOB60485.1"/>
    </source>
</evidence>
<dbReference type="KEGG" id="pprf:DPRO_3569"/>
<dbReference type="RefSeq" id="WP_097013201.1">
    <property type="nucleotide sequence ID" value="NZ_LT907975.1"/>
</dbReference>
<reference evidence="2" key="1">
    <citation type="submission" date="2017-09" db="EMBL/GenBank/DDBJ databases">
        <authorList>
            <person name="Regsiter A."/>
            <person name="William W."/>
        </authorList>
    </citation>
    <scope>NUCLEOTIDE SEQUENCE [LARGE SCALE GENOMIC DNA]</scope>
    <source>
        <strain evidence="2">500-1</strain>
    </source>
</reference>
<proteinExistence type="predicted"/>
<keyword evidence="2" id="KW-1185">Reference proteome</keyword>
<dbReference type="OrthoDB" id="478265at2"/>
<dbReference type="InterPro" id="IPR027417">
    <property type="entry name" value="P-loop_NTPase"/>
</dbReference>
<organism evidence="1 2">
    <name type="scientific">Pseudodesulfovibrio profundus</name>
    <dbReference type="NCBI Taxonomy" id="57320"/>
    <lineage>
        <taxon>Bacteria</taxon>
        <taxon>Pseudomonadati</taxon>
        <taxon>Thermodesulfobacteriota</taxon>
        <taxon>Desulfovibrionia</taxon>
        <taxon>Desulfovibrionales</taxon>
        <taxon>Desulfovibrionaceae</taxon>
    </lineage>
</organism>
<protein>
    <submittedName>
        <fullName evidence="1">Uncharacterized protein</fullName>
    </submittedName>
</protein>
<dbReference type="Gene3D" id="3.40.50.300">
    <property type="entry name" value="P-loop containing nucleotide triphosphate hydrolases"/>
    <property type="match status" value="1"/>
</dbReference>
<sequence>MVEAFLINIASSFVYDAIRRGNDKYLINKAVDETIVHFKDRVELQRNGFLNWLESDEVLSQLRLCCNENVKLDTEKLALLFLANADFYLEDKNQSYQCARDVVEFFLDSLVRLLLRAKDGNYRLDRRFSNLLNRYRDEQAEKLDDIGSSLQEIQKLIHVALSPARSERIAVDEERVATGPVIKDFYAPTRLETFVGRDDVIGQMQKAWSSGSVNTIIVHGWGGFGKSSVLVEFYSQMRERGCWGSAQDVVVWYSFQIDDTFEDSFLPYLLKALPGGDSILKSSSDRVDLQCEFIIDYMKRNNLILFLDQVESLLLASGEASRTFASFLRGICAFPRNSDHRLKWNLRP</sequence>